<protein>
    <submittedName>
        <fullName evidence="2">Uncharacterized protein</fullName>
    </submittedName>
</protein>
<evidence type="ECO:0000256" key="1">
    <source>
        <dbReference type="SAM" id="MobiDB-lite"/>
    </source>
</evidence>
<keyword evidence="3" id="KW-1185">Reference proteome</keyword>
<sequence length="156" mass="17323">MDNRASTVTPTPSPSKDWTPLLSPTTGFPSPVPSTKKTPAEKDTPKASDKQLSVSPLEGTPASDAGVATSPRSQQSPEPRRLVLGMPRVIIVYRNGCQSRLHSVYDKKAQKYIYRHDRDRGKSIQMTFRQGRLESLEDILSGDFIYIRGVTHKAQE</sequence>
<accession>A0AAX6MX54</accession>
<organism evidence="2 3">
    <name type="scientific">Daldinia eschscholtzii</name>
    <dbReference type="NCBI Taxonomy" id="292717"/>
    <lineage>
        <taxon>Eukaryota</taxon>
        <taxon>Fungi</taxon>
        <taxon>Dikarya</taxon>
        <taxon>Ascomycota</taxon>
        <taxon>Pezizomycotina</taxon>
        <taxon>Sordariomycetes</taxon>
        <taxon>Xylariomycetidae</taxon>
        <taxon>Xylariales</taxon>
        <taxon>Hypoxylaceae</taxon>
        <taxon>Daldinia</taxon>
    </lineage>
</organism>
<dbReference type="AlphaFoldDB" id="A0AAX6MX54"/>
<reference evidence="2 3" key="1">
    <citation type="journal article" date="2024" name="Front Chem Biol">
        <title>Unveiling the potential of Daldinia eschscholtzii MFLUCC 19-0629 through bioactivity and bioinformatics studies for enhanced sustainable agriculture production.</title>
        <authorList>
            <person name="Brooks S."/>
            <person name="Weaver J.A."/>
            <person name="Klomchit A."/>
            <person name="Alharthi S.A."/>
            <person name="Onlamun T."/>
            <person name="Nurani R."/>
            <person name="Vong T.K."/>
            <person name="Alberti F."/>
            <person name="Greco C."/>
        </authorList>
    </citation>
    <scope>NUCLEOTIDE SEQUENCE [LARGE SCALE GENOMIC DNA]</scope>
    <source>
        <strain evidence="2">MFLUCC 19-0629</strain>
    </source>
</reference>
<feature type="compositionally biased region" description="Basic and acidic residues" evidence="1">
    <location>
        <begin position="38"/>
        <end position="49"/>
    </location>
</feature>
<name>A0AAX6MX54_9PEZI</name>
<evidence type="ECO:0000313" key="3">
    <source>
        <dbReference type="Proteomes" id="UP001369815"/>
    </source>
</evidence>
<evidence type="ECO:0000313" key="2">
    <source>
        <dbReference type="EMBL" id="KAK6957084.1"/>
    </source>
</evidence>
<proteinExistence type="predicted"/>
<feature type="compositionally biased region" description="Polar residues" evidence="1">
    <location>
        <begin position="1"/>
        <end position="37"/>
    </location>
</feature>
<dbReference type="Proteomes" id="UP001369815">
    <property type="component" value="Unassembled WGS sequence"/>
</dbReference>
<feature type="region of interest" description="Disordered" evidence="1">
    <location>
        <begin position="1"/>
        <end position="81"/>
    </location>
</feature>
<gene>
    <name evidence="2" type="ORF">Daesc_002369</name>
</gene>
<dbReference type="EMBL" id="JBANMG010000002">
    <property type="protein sequence ID" value="KAK6957084.1"/>
    <property type="molecule type" value="Genomic_DNA"/>
</dbReference>
<comment type="caution">
    <text evidence="2">The sequence shown here is derived from an EMBL/GenBank/DDBJ whole genome shotgun (WGS) entry which is preliminary data.</text>
</comment>